<dbReference type="Proteomes" id="UP001291309">
    <property type="component" value="Unassembled WGS sequence"/>
</dbReference>
<gene>
    <name evidence="2" type="ORF">SYV04_06745</name>
</gene>
<evidence type="ECO:0000259" key="1">
    <source>
        <dbReference type="Pfam" id="PF09543"/>
    </source>
</evidence>
<evidence type="ECO:0000313" key="2">
    <source>
        <dbReference type="EMBL" id="MDY7226073.1"/>
    </source>
</evidence>
<name>A0ABU5GY02_9BACT</name>
<organism evidence="2 3">
    <name type="scientific">Hyalangium rubrum</name>
    <dbReference type="NCBI Taxonomy" id="3103134"/>
    <lineage>
        <taxon>Bacteria</taxon>
        <taxon>Pseudomonadati</taxon>
        <taxon>Myxococcota</taxon>
        <taxon>Myxococcia</taxon>
        <taxon>Myxococcales</taxon>
        <taxon>Cystobacterineae</taxon>
        <taxon>Archangiaceae</taxon>
        <taxon>Hyalangium</taxon>
    </lineage>
</organism>
<dbReference type="NCBIfam" id="TIGR02267">
    <property type="entry name" value="DUSAM domain"/>
    <property type="match status" value="2"/>
</dbReference>
<accession>A0ABU5GY02</accession>
<dbReference type="EMBL" id="JAXIVS010000002">
    <property type="protein sequence ID" value="MDY7226073.1"/>
    <property type="molecule type" value="Genomic_DNA"/>
</dbReference>
<proteinExistence type="predicted"/>
<dbReference type="RefSeq" id="WP_321544794.1">
    <property type="nucleotide sequence ID" value="NZ_JAXIVS010000002.1"/>
</dbReference>
<reference evidence="2 3" key="1">
    <citation type="submission" date="2023-12" db="EMBL/GenBank/DDBJ databases">
        <title>the genome sequence of Hyalangium sp. s54d21.</title>
        <authorList>
            <person name="Zhang X."/>
        </authorList>
    </citation>
    <scope>NUCLEOTIDE SEQUENCE [LARGE SCALE GENOMIC DNA]</scope>
    <source>
        <strain evidence="3">s54d21</strain>
    </source>
</reference>
<feature type="domain" description="DUSAM" evidence="1">
    <location>
        <begin position="9"/>
        <end position="121"/>
    </location>
</feature>
<protein>
    <submittedName>
        <fullName evidence="2">DUF2379 family protein</fullName>
    </submittedName>
</protein>
<feature type="domain" description="DUSAM" evidence="1">
    <location>
        <begin position="143"/>
        <end position="255"/>
    </location>
</feature>
<evidence type="ECO:0000313" key="3">
    <source>
        <dbReference type="Proteomes" id="UP001291309"/>
    </source>
</evidence>
<dbReference type="Pfam" id="PF09543">
    <property type="entry name" value="DUF2379"/>
    <property type="match status" value="2"/>
</dbReference>
<sequence>MTDEEGLVWHQLEQLDQRVLEQGEPLELSDGTRAILTGGARFVAISPKDAEDALRGVSTATTLLGEIRRRIRAASFRLGDADSLADRLREKGDLAGARKALEDALAVEVVPHYKEQLEIRLDYQATFEAIFLTGHVEEDFHPWGQIRALSLRVRQGKPLEPRDDLREFLRKTAPSVAISEAEAEELLDAEKGAEALLAMMLMRMEDGKQRIFQALYQMIRCEEAGDLEGARQQLREVLAVELVPQYRRMAEENLSRLDRPSSEE</sequence>
<dbReference type="InterPro" id="IPR011753">
    <property type="entry name" value="DUSAM_dom"/>
</dbReference>
<keyword evidence="3" id="KW-1185">Reference proteome</keyword>
<comment type="caution">
    <text evidence="2">The sequence shown here is derived from an EMBL/GenBank/DDBJ whole genome shotgun (WGS) entry which is preliminary data.</text>
</comment>